<evidence type="ECO:0000256" key="21">
    <source>
        <dbReference type="ARBA" id="ARBA00023136"/>
    </source>
</evidence>
<comment type="function">
    <text evidence="32">Catalyzes the conversion of prostaglandin H2 (PGH2) to thromboxane A2 (TXA2), a potent inducer of blood vessel constriction and platelet aggregation. Also cleaves PGH2 to 12-hydroxy-heptadecatrienoicacid (12-HHT) and malondialdehyde, which is known to act as a mediator of DNA damage. 12-HHT and malondialdehyde are formed stoichiometrically in the same amounts as TXA2. Additionally, displays dehydratase activity, toward (15S)-hydroperoxy-(5Z,8Z,11Z,13E)-eicosatetraenoate (15(S)-HPETE) producing 15-KETE and 15-HETE.</text>
</comment>
<keyword evidence="37" id="KW-1185">Reference proteome</keyword>
<evidence type="ECO:0000256" key="12">
    <source>
        <dbReference type="ARBA" id="ARBA00022692"/>
    </source>
</evidence>
<keyword evidence="23" id="KW-0413">Isomerase</keyword>
<keyword evidence="11 33" id="KW-0349">Heme</keyword>
<dbReference type="PRINTS" id="PR00385">
    <property type="entry name" value="P450"/>
</dbReference>
<evidence type="ECO:0000256" key="32">
    <source>
        <dbReference type="ARBA" id="ARBA00054825"/>
    </source>
</evidence>
<keyword evidence="20" id="KW-0443">Lipid metabolism</keyword>
<evidence type="ECO:0000256" key="11">
    <source>
        <dbReference type="ARBA" id="ARBA00022617"/>
    </source>
</evidence>
<reference evidence="36 37" key="1">
    <citation type="journal article" date="2020" name="Nature">
        <title>Six reference-quality genomes reveal evolution of bat adaptations.</title>
        <authorList>
            <person name="Jebb D."/>
            <person name="Huang Z."/>
            <person name="Pippel M."/>
            <person name="Hughes G.M."/>
            <person name="Lavrichenko K."/>
            <person name="Devanna P."/>
            <person name="Winkler S."/>
            <person name="Jermiin L.S."/>
            <person name="Skirmuntt E.C."/>
            <person name="Katzourakis A."/>
            <person name="Burkitt-Gray L."/>
            <person name="Ray D.A."/>
            <person name="Sullivan K.A.M."/>
            <person name="Roscito J.G."/>
            <person name="Kirilenko B.M."/>
            <person name="Davalos L.M."/>
            <person name="Corthals A.P."/>
            <person name="Power M.L."/>
            <person name="Jones G."/>
            <person name="Ransome R.D."/>
            <person name="Dechmann D.K.N."/>
            <person name="Locatelli A.G."/>
            <person name="Puechmaille S.J."/>
            <person name="Fedrigo O."/>
            <person name="Jarvis E.D."/>
            <person name="Hiller M."/>
            <person name="Vernes S.C."/>
            <person name="Myers E.W."/>
            <person name="Teeling E.C."/>
        </authorList>
    </citation>
    <scope>NUCLEOTIDE SEQUENCE [LARGE SCALE GENOMIC DNA]</scope>
    <source>
        <strain evidence="36">MRouAeg1</strain>
        <tissue evidence="36">Muscle</tissue>
    </source>
</reference>
<dbReference type="EC" id="4.2.1.152" evidence="7"/>
<keyword evidence="14" id="KW-0256">Endoplasmic reticulum</keyword>
<evidence type="ECO:0000256" key="34">
    <source>
        <dbReference type="RuleBase" id="RU000461"/>
    </source>
</evidence>
<evidence type="ECO:0000256" key="20">
    <source>
        <dbReference type="ARBA" id="ARBA00023098"/>
    </source>
</evidence>
<keyword evidence="13 33" id="KW-0479">Metal-binding</keyword>
<comment type="caution">
    <text evidence="36">The sequence shown here is derived from an EMBL/GenBank/DDBJ whole genome shotgun (WGS) entry which is preliminary data.</text>
</comment>
<dbReference type="InterPro" id="IPR017972">
    <property type="entry name" value="Cyt_P450_CS"/>
</dbReference>
<evidence type="ECO:0000256" key="23">
    <source>
        <dbReference type="ARBA" id="ARBA00023235"/>
    </source>
</evidence>
<dbReference type="AlphaFoldDB" id="A0A7J8D8G6"/>
<comment type="catalytic activity">
    <reaction evidence="28">
        <text>prostaglandin H2 = thromboxane A2</text>
        <dbReference type="Rhea" id="RHEA:17137"/>
        <dbReference type="ChEBI" id="CHEBI:57405"/>
        <dbReference type="ChEBI" id="CHEBI:57445"/>
        <dbReference type="EC" id="5.3.99.5"/>
    </reaction>
    <physiologicalReaction direction="left-to-right" evidence="28">
        <dbReference type="Rhea" id="RHEA:17138"/>
    </physiologicalReaction>
</comment>
<protein>
    <recommendedName>
        <fullName evidence="30">Thromboxane-A synthase</fullName>
        <ecNumber evidence="7">4.2.1.152</ecNumber>
        <ecNumber evidence="29">5.3.99.5</ecNumber>
    </recommendedName>
    <alternativeName>
        <fullName evidence="31">Cytochrome P450 5A1</fullName>
    </alternativeName>
    <alternativeName>
        <fullName evidence="25">Hydroperoxy icosatetraenoate dehydratase</fullName>
    </alternativeName>
</protein>
<evidence type="ECO:0000256" key="1">
    <source>
        <dbReference type="ARBA" id="ARBA00001143"/>
    </source>
</evidence>
<keyword evidence="10" id="KW-0643">Prostaglandin biosynthesis</keyword>
<dbReference type="InterPro" id="IPR002401">
    <property type="entry name" value="Cyt_P450_E_grp-I"/>
</dbReference>
<evidence type="ECO:0000313" key="36">
    <source>
        <dbReference type="EMBL" id="KAF6419544.1"/>
    </source>
</evidence>
<evidence type="ECO:0000256" key="33">
    <source>
        <dbReference type="PIRSR" id="PIRSR602401-1"/>
    </source>
</evidence>
<evidence type="ECO:0000256" key="24">
    <source>
        <dbReference type="ARBA" id="ARBA00023239"/>
    </source>
</evidence>
<dbReference type="EC" id="5.3.99.5" evidence="29"/>
<dbReference type="GO" id="GO:0005506">
    <property type="term" value="F:iron ion binding"/>
    <property type="evidence" value="ECO:0007669"/>
    <property type="project" value="InterPro"/>
</dbReference>
<gene>
    <name evidence="36" type="ORF">HJG63_018968</name>
</gene>
<dbReference type="PANTHER" id="PTHR24302">
    <property type="entry name" value="CYTOCHROME P450 FAMILY 3"/>
    <property type="match status" value="1"/>
</dbReference>
<dbReference type="GO" id="GO:0016705">
    <property type="term" value="F:oxidoreductase activity, acting on paired donors, with incorporation or reduction of molecular oxygen"/>
    <property type="evidence" value="ECO:0007669"/>
    <property type="project" value="InterPro"/>
</dbReference>
<evidence type="ECO:0000313" key="37">
    <source>
        <dbReference type="Proteomes" id="UP000593571"/>
    </source>
</evidence>
<dbReference type="GO" id="GO:0106256">
    <property type="term" value="F:hydroperoxy icosatetraenoate dehydratase activity"/>
    <property type="evidence" value="ECO:0007669"/>
    <property type="project" value="UniProtKB-EC"/>
</dbReference>
<keyword evidence="24" id="KW-0456">Lyase</keyword>
<evidence type="ECO:0000256" key="7">
    <source>
        <dbReference type="ARBA" id="ARBA00013084"/>
    </source>
</evidence>
<comment type="subunit">
    <text evidence="6">Monomer.</text>
</comment>
<name>A0A7J8D8G6_ROUAE</name>
<keyword evidence="18 33" id="KW-0408">Iron</keyword>
<dbReference type="Pfam" id="PF00067">
    <property type="entry name" value="p450"/>
    <property type="match status" value="1"/>
</dbReference>
<sequence length="533" mass="60369">MGVLGFLTLEVNGPMLTVALSVVLLALLTWYSTSAFSRLEKLGIRHPKPSPFIGNLTFFRQGFWESQMELRKLYGPLCGYYLGRRMFIVISEPDMIKQVLVENFSNFTNRMASGLESKPVADSVLFLRDKRWEEVRSVLTPAFSPEKLNEMIPLISQACDLLLAHLKRYAECGDAIDIQRCYSCYSTDVVASVAFGTQVDSQKTPEDPFVKYCRRFFAFCIPRPLLVLILSFPSIMVPLARILPNKNRDELNGFFNKLIRNVIALRDQQAAEERRRDFLQMVLDARQSAPSVGVESFDIVRQVFSSSEGSANPSQQRQPRPLSKPLTVDEVVGQAFLFLIAGYEIVTNTLSFATYLLATHPDCQEKLLTEVDRFNEKYTTPELCSLQEGLPYLDMVIAETLRMYPPAFKFTREAAQDCEVLGQRIPAGTAVEVAVGALHRDPEHWPRPEAFDPQRFTAEAQRRRRPFTYLPFGAGPRSCLGVRLGLLEVKLTLLHVCRKFRFEVCPETQVPLQLESKSALGPKNGVYIKIVSR</sequence>
<evidence type="ECO:0000256" key="19">
    <source>
        <dbReference type="ARBA" id="ARBA00023033"/>
    </source>
</evidence>
<proteinExistence type="inferred from homology"/>
<evidence type="ECO:0000256" key="28">
    <source>
        <dbReference type="ARBA" id="ARBA00036475"/>
    </source>
</evidence>
<evidence type="ECO:0000256" key="16">
    <source>
        <dbReference type="ARBA" id="ARBA00022989"/>
    </source>
</evidence>
<evidence type="ECO:0000256" key="9">
    <source>
        <dbReference type="ARBA" id="ARBA00022516"/>
    </source>
</evidence>
<dbReference type="PANTHER" id="PTHR24302:SF47">
    <property type="entry name" value="CYTOCHROME P450"/>
    <property type="match status" value="1"/>
</dbReference>
<keyword evidence="8" id="KW-0644">Prostaglandin metabolism</keyword>
<dbReference type="Proteomes" id="UP000593571">
    <property type="component" value="Unassembled WGS sequence"/>
</dbReference>
<keyword evidence="21 35" id="KW-0472">Membrane</keyword>
<dbReference type="GO" id="GO:0001516">
    <property type="term" value="P:prostaglandin biosynthetic process"/>
    <property type="evidence" value="ECO:0007669"/>
    <property type="project" value="UniProtKB-KW"/>
</dbReference>
<evidence type="ECO:0000256" key="10">
    <source>
        <dbReference type="ARBA" id="ARBA00022585"/>
    </source>
</evidence>
<feature type="binding site" description="axial binding residue" evidence="33">
    <location>
        <position position="479"/>
    </location>
    <ligand>
        <name>heme</name>
        <dbReference type="ChEBI" id="CHEBI:30413"/>
    </ligand>
    <ligandPart>
        <name>Fe</name>
        <dbReference type="ChEBI" id="CHEBI:18248"/>
    </ligandPart>
</feature>
<dbReference type="EMBL" id="JACASE010000013">
    <property type="protein sequence ID" value="KAF6419544.1"/>
    <property type="molecule type" value="Genomic_DNA"/>
</dbReference>
<evidence type="ECO:0000256" key="8">
    <source>
        <dbReference type="ARBA" id="ARBA00022501"/>
    </source>
</evidence>
<evidence type="ECO:0000256" key="25">
    <source>
        <dbReference type="ARBA" id="ARBA00033404"/>
    </source>
</evidence>
<comment type="similarity">
    <text evidence="5 34">Belongs to the cytochrome P450 family.</text>
</comment>
<dbReference type="GO" id="GO:0008395">
    <property type="term" value="F:steroid hydroxylase activity"/>
    <property type="evidence" value="ECO:0007669"/>
    <property type="project" value="TreeGrafter"/>
</dbReference>
<keyword evidence="17 34" id="KW-0560">Oxidoreductase</keyword>
<keyword evidence="9" id="KW-0444">Lipid biosynthesis</keyword>
<evidence type="ECO:0000256" key="22">
    <source>
        <dbReference type="ARBA" id="ARBA00023160"/>
    </source>
</evidence>
<feature type="transmembrane region" description="Helical" evidence="35">
    <location>
        <begin position="12"/>
        <end position="31"/>
    </location>
</feature>
<dbReference type="FunFam" id="1.10.630.10:FF:000003">
    <property type="entry name" value="cytochrome P450 3A12-like isoform X2"/>
    <property type="match status" value="1"/>
</dbReference>
<dbReference type="PROSITE" id="PS00086">
    <property type="entry name" value="CYTOCHROME_P450"/>
    <property type="match status" value="1"/>
</dbReference>
<keyword evidence="12 35" id="KW-0812">Transmembrane</keyword>
<evidence type="ECO:0000256" key="2">
    <source>
        <dbReference type="ARBA" id="ARBA00001719"/>
    </source>
</evidence>
<accession>A0A7J8D8G6</accession>
<evidence type="ECO:0000256" key="6">
    <source>
        <dbReference type="ARBA" id="ARBA00011245"/>
    </source>
</evidence>
<comment type="cofactor">
    <cofactor evidence="3 33">
        <name>heme</name>
        <dbReference type="ChEBI" id="CHEBI:30413"/>
    </cofactor>
</comment>
<keyword evidence="22" id="KW-0275">Fatty acid biosynthesis</keyword>
<evidence type="ECO:0000256" key="14">
    <source>
        <dbReference type="ARBA" id="ARBA00022824"/>
    </source>
</evidence>
<dbReference type="GO" id="GO:0020037">
    <property type="term" value="F:heme binding"/>
    <property type="evidence" value="ECO:0007669"/>
    <property type="project" value="InterPro"/>
</dbReference>
<comment type="catalytic activity">
    <reaction evidence="27">
        <text>prostaglandin H2 = (12S)-hydroxy-(5Z,8E,10E)-heptadecatrienoate + malonaldehyde</text>
        <dbReference type="Rhea" id="RHEA:48644"/>
        <dbReference type="ChEBI" id="CHEBI:57405"/>
        <dbReference type="ChEBI" id="CHEBI:90694"/>
        <dbReference type="ChEBI" id="CHEBI:566274"/>
    </reaction>
</comment>
<evidence type="ECO:0000256" key="3">
    <source>
        <dbReference type="ARBA" id="ARBA00001971"/>
    </source>
</evidence>
<evidence type="ECO:0000256" key="4">
    <source>
        <dbReference type="ARBA" id="ARBA00004477"/>
    </source>
</evidence>
<dbReference type="InterPro" id="IPR036396">
    <property type="entry name" value="Cyt_P450_sf"/>
</dbReference>
<organism evidence="36 37">
    <name type="scientific">Rousettus aegyptiacus</name>
    <name type="common">Egyptian fruit bat</name>
    <name type="synonym">Pteropus aegyptiacus</name>
    <dbReference type="NCBI Taxonomy" id="9407"/>
    <lineage>
        <taxon>Eukaryota</taxon>
        <taxon>Metazoa</taxon>
        <taxon>Chordata</taxon>
        <taxon>Craniata</taxon>
        <taxon>Vertebrata</taxon>
        <taxon>Euteleostomi</taxon>
        <taxon>Mammalia</taxon>
        <taxon>Eutheria</taxon>
        <taxon>Laurasiatheria</taxon>
        <taxon>Chiroptera</taxon>
        <taxon>Yinpterochiroptera</taxon>
        <taxon>Pteropodoidea</taxon>
        <taxon>Pteropodidae</taxon>
        <taxon>Rousettinae</taxon>
        <taxon>Rousettus</taxon>
    </lineage>
</organism>
<evidence type="ECO:0000256" key="5">
    <source>
        <dbReference type="ARBA" id="ARBA00010617"/>
    </source>
</evidence>
<dbReference type="SUPFAM" id="SSF48264">
    <property type="entry name" value="Cytochrome P450"/>
    <property type="match status" value="1"/>
</dbReference>
<evidence type="ECO:0000256" key="27">
    <source>
        <dbReference type="ARBA" id="ARBA00036424"/>
    </source>
</evidence>
<dbReference type="GO" id="GO:0004796">
    <property type="term" value="F:thromboxane-A synthase activity"/>
    <property type="evidence" value="ECO:0007669"/>
    <property type="project" value="UniProtKB-EC"/>
</dbReference>
<evidence type="ECO:0000256" key="17">
    <source>
        <dbReference type="ARBA" id="ARBA00023002"/>
    </source>
</evidence>
<comment type="subcellular location">
    <subcellularLocation>
        <location evidence="4">Endoplasmic reticulum membrane</location>
        <topology evidence="4">Multi-pass membrane protein</topology>
    </subcellularLocation>
</comment>
<evidence type="ECO:0000256" key="30">
    <source>
        <dbReference type="ARBA" id="ARBA00040834"/>
    </source>
</evidence>
<keyword evidence="16 35" id="KW-1133">Transmembrane helix</keyword>
<keyword evidence="15" id="KW-0276">Fatty acid metabolism</keyword>
<comment type="catalytic activity">
    <reaction evidence="26">
        <text>(15S)-hydroperoxy-(5Z,8Z,11Z,13E)-eicosatetraenoate + AH2 = (15S)-hydroxy-(5Z,8Z,11Z,13E)-eicosatetraenoate + A + H2O</text>
        <dbReference type="Rhea" id="RHEA:48856"/>
        <dbReference type="ChEBI" id="CHEBI:13193"/>
        <dbReference type="ChEBI" id="CHEBI:15377"/>
        <dbReference type="ChEBI" id="CHEBI:17499"/>
        <dbReference type="ChEBI" id="CHEBI:57409"/>
        <dbReference type="ChEBI" id="CHEBI:57446"/>
    </reaction>
    <physiologicalReaction direction="left-to-right" evidence="26">
        <dbReference type="Rhea" id="RHEA:48857"/>
    </physiologicalReaction>
</comment>
<dbReference type="InterPro" id="IPR001128">
    <property type="entry name" value="Cyt_P450"/>
</dbReference>
<evidence type="ECO:0000256" key="29">
    <source>
        <dbReference type="ARBA" id="ARBA00038872"/>
    </source>
</evidence>
<comment type="catalytic activity">
    <reaction evidence="1">
        <text>(15S)-hydroperoxy-(5Z,8Z,11Z,13E)-eicosatetraenoate = 15-oxo-(5Z,8Z,11Z,13E)-eicosatetraenoate + H2O</text>
        <dbReference type="Rhea" id="RHEA:48636"/>
        <dbReference type="ChEBI" id="CHEBI:15377"/>
        <dbReference type="ChEBI" id="CHEBI:57410"/>
        <dbReference type="ChEBI" id="CHEBI:57446"/>
    </reaction>
    <physiologicalReaction direction="left-to-right" evidence="1">
        <dbReference type="Rhea" id="RHEA:48637"/>
    </physiologicalReaction>
</comment>
<evidence type="ECO:0000256" key="35">
    <source>
        <dbReference type="SAM" id="Phobius"/>
    </source>
</evidence>
<evidence type="ECO:0000256" key="18">
    <source>
        <dbReference type="ARBA" id="ARBA00023004"/>
    </source>
</evidence>
<evidence type="ECO:0000256" key="26">
    <source>
        <dbReference type="ARBA" id="ARBA00036380"/>
    </source>
</evidence>
<feature type="transmembrane region" description="Helical" evidence="35">
    <location>
        <begin position="224"/>
        <end position="243"/>
    </location>
</feature>
<dbReference type="GO" id="GO:0005789">
    <property type="term" value="C:endoplasmic reticulum membrane"/>
    <property type="evidence" value="ECO:0007669"/>
    <property type="project" value="UniProtKB-SubCell"/>
</dbReference>
<dbReference type="Gene3D" id="1.10.630.10">
    <property type="entry name" value="Cytochrome P450"/>
    <property type="match status" value="1"/>
</dbReference>
<dbReference type="OrthoDB" id="1470350at2759"/>
<comment type="catalytic activity">
    <reaction evidence="2">
        <text>a hydroperoxyeicosatetraenoate = an oxoeicosatetraenoate + H2O</text>
        <dbReference type="Rhea" id="RHEA:55556"/>
        <dbReference type="ChEBI" id="CHEBI:15377"/>
        <dbReference type="ChEBI" id="CHEBI:59720"/>
        <dbReference type="ChEBI" id="CHEBI:131859"/>
        <dbReference type="EC" id="4.2.1.152"/>
    </reaction>
    <physiologicalReaction direction="left-to-right" evidence="2">
        <dbReference type="Rhea" id="RHEA:55557"/>
    </physiologicalReaction>
</comment>
<evidence type="ECO:0000256" key="15">
    <source>
        <dbReference type="ARBA" id="ARBA00022832"/>
    </source>
</evidence>
<dbReference type="InterPro" id="IPR050705">
    <property type="entry name" value="Cytochrome_P450_3A"/>
</dbReference>
<keyword evidence="19 34" id="KW-0503">Monooxygenase</keyword>
<dbReference type="PRINTS" id="PR00463">
    <property type="entry name" value="EP450I"/>
</dbReference>
<evidence type="ECO:0000256" key="31">
    <source>
        <dbReference type="ARBA" id="ARBA00042726"/>
    </source>
</evidence>
<evidence type="ECO:0000256" key="13">
    <source>
        <dbReference type="ARBA" id="ARBA00022723"/>
    </source>
</evidence>